<accession>C7BJZ5</accession>
<evidence type="ECO:0000313" key="3">
    <source>
        <dbReference type="Proteomes" id="UP000002747"/>
    </source>
</evidence>
<dbReference type="eggNOG" id="COG3209">
    <property type="taxonomic scope" value="Bacteria"/>
</dbReference>
<protein>
    <recommendedName>
        <fullName evidence="4">Insecticial toxin</fullName>
    </recommendedName>
</protein>
<feature type="region of interest" description="Disordered" evidence="1">
    <location>
        <begin position="283"/>
        <end position="303"/>
    </location>
</feature>
<dbReference type="KEGG" id="pay:PAU_02143"/>
<proteinExistence type="predicted"/>
<gene>
    <name evidence="2" type="ordered locus">PAU_02143</name>
</gene>
<dbReference type="AlphaFoldDB" id="C7BJZ5"/>
<dbReference type="EMBL" id="FM162591">
    <property type="protein sequence ID" value="CAQ84235.1"/>
    <property type="molecule type" value="Genomic_DNA"/>
</dbReference>
<sequence length="303" mass="33888">MINMFENDVGVRQQVKREFIWEGHMKAIEKASKVGNFAVSFRAAGEPTLRALSKGAAAKGHDILEKTIKPGSIRKAYSEGEASDVINKVQQASIEGYVGHWDRQSGHLKGMYMSSNHGLSDGLVRKRVYPIDLNNLEVSLSSLKGKENWAALPFTGDYDMHDMISFTTQPHSVPSASLEEKKIIDLINRFIAQSDLNRPFEDKEHNVIRHGPQVSYPAFAMDKEREEVKKRGGIVKVVAEPGEFPVAIICKGKWIIANDIYELEKFYNKVGAKMKVSWKPGAGNPGFVPNSEKPGMARFSRKR</sequence>
<evidence type="ECO:0000313" key="2">
    <source>
        <dbReference type="EMBL" id="CAQ84235.1"/>
    </source>
</evidence>
<evidence type="ECO:0008006" key="4">
    <source>
        <dbReference type="Google" id="ProtNLM"/>
    </source>
</evidence>
<organism evidence="2 3">
    <name type="scientific">Photorhabdus asymbiotica subsp. asymbiotica (strain ATCC 43949 / 3105-77)</name>
    <name type="common">Xenorhabdus luminescens (strain 2)</name>
    <dbReference type="NCBI Taxonomy" id="553480"/>
    <lineage>
        <taxon>Bacteria</taxon>
        <taxon>Pseudomonadati</taxon>
        <taxon>Pseudomonadota</taxon>
        <taxon>Gammaproteobacteria</taxon>
        <taxon>Enterobacterales</taxon>
        <taxon>Morganellaceae</taxon>
        <taxon>Photorhabdus</taxon>
    </lineage>
</organism>
<evidence type="ECO:0000256" key="1">
    <source>
        <dbReference type="SAM" id="MobiDB-lite"/>
    </source>
</evidence>
<name>C7BJZ5_PHOAA</name>
<reference evidence="2 3" key="1">
    <citation type="journal article" date="2009" name="BMC Genomics">
        <title>Comparative genomics of the emerging human pathogen Photorhabdus asymbiotica with the insect pathogen Photorhabdus luminescens.</title>
        <authorList>
            <person name="Wilkinson P."/>
            <person name="Waterfield N.R."/>
            <person name="Crossman L."/>
            <person name="Corton C."/>
            <person name="Sanchez-Contreras M."/>
            <person name="Vlisidou I."/>
            <person name="Barron A."/>
            <person name="Bignell A."/>
            <person name="Clark L."/>
            <person name="Ormond D."/>
            <person name="Mayho M."/>
            <person name="Bason N."/>
            <person name="Smith F."/>
            <person name="Simmonds M."/>
            <person name="Churcher C."/>
            <person name="Harris D."/>
            <person name="Thompson N.R."/>
            <person name="Quail M."/>
            <person name="Parkhill J."/>
            <person name="ffrench-Constant R.H."/>
        </authorList>
    </citation>
    <scope>NUCLEOTIDE SEQUENCE [LARGE SCALE GENOMIC DNA]</scope>
    <source>
        <strain evidence="3">ATCC 43949 / 3105-77</strain>
    </source>
</reference>
<dbReference type="Proteomes" id="UP000002747">
    <property type="component" value="Chromosome"/>
</dbReference>